<dbReference type="WBParaSite" id="ALUE_0002105801-mRNA-1">
    <property type="protein sequence ID" value="ALUE_0002105801-mRNA-1"/>
    <property type="gene ID" value="ALUE_0002105801"/>
</dbReference>
<dbReference type="Proteomes" id="UP000036681">
    <property type="component" value="Unplaced"/>
</dbReference>
<accession>A0A0M3IQN0</accession>
<organism evidence="1 2">
    <name type="scientific">Ascaris lumbricoides</name>
    <name type="common">Giant roundworm</name>
    <dbReference type="NCBI Taxonomy" id="6252"/>
    <lineage>
        <taxon>Eukaryota</taxon>
        <taxon>Metazoa</taxon>
        <taxon>Ecdysozoa</taxon>
        <taxon>Nematoda</taxon>
        <taxon>Chromadorea</taxon>
        <taxon>Rhabditida</taxon>
        <taxon>Spirurina</taxon>
        <taxon>Ascaridomorpha</taxon>
        <taxon>Ascaridoidea</taxon>
        <taxon>Ascarididae</taxon>
        <taxon>Ascaris</taxon>
    </lineage>
</organism>
<dbReference type="AlphaFoldDB" id="A0A0M3IQN0"/>
<reference evidence="2" key="1">
    <citation type="submission" date="2017-02" db="UniProtKB">
        <authorList>
            <consortium name="WormBaseParasite"/>
        </authorList>
    </citation>
    <scope>IDENTIFICATION</scope>
</reference>
<keyword evidence="1" id="KW-1185">Reference proteome</keyword>
<sequence length="76" mass="8922">MSHASAFRLCIKSGSHSYQNFPCNPKFAAQRREQHLAWRRLLFILEIFNDFNPKDIYTFGQVLTTTEHMKTTGLYP</sequence>
<proteinExistence type="predicted"/>
<evidence type="ECO:0000313" key="1">
    <source>
        <dbReference type="Proteomes" id="UP000036681"/>
    </source>
</evidence>
<protein>
    <submittedName>
        <fullName evidence="2">Uncharacterized protein</fullName>
    </submittedName>
</protein>
<evidence type="ECO:0000313" key="2">
    <source>
        <dbReference type="WBParaSite" id="ALUE_0002105801-mRNA-1"/>
    </source>
</evidence>
<name>A0A0M3IQN0_ASCLU</name>